<organism evidence="3 4">
    <name type="scientific">Artemisia annua</name>
    <name type="common">Sweet wormwood</name>
    <dbReference type="NCBI Taxonomy" id="35608"/>
    <lineage>
        <taxon>Eukaryota</taxon>
        <taxon>Viridiplantae</taxon>
        <taxon>Streptophyta</taxon>
        <taxon>Embryophyta</taxon>
        <taxon>Tracheophyta</taxon>
        <taxon>Spermatophyta</taxon>
        <taxon>Magnoliopsida</taxon>
        <taxon>eudicotyledons</taxon>
        <taxon>Gunneridae</taxon>
        <taxon>Pentapetalae</taxon>
        <taxon>asterids</taxon>
        <taxon>campanulids</taxon>
        <taxon>Asterales</taxon>
        <taxon>Asteraceae</taxon>
        <taxon>Asteroideae</taxon>
        <taxon>Anthemideae</taxon>
        <taxon>Artemisiinae</taxon>
        <taxon>Artemisia</taxon>
    </lineage>
</organism>
<reference evidence="3 4" key="1">
    <citation type="journal article" date="2018" name="Mol. Plant">
        <title>The genome of Artemisia annua provides insight into the evolution of Asteraceae family and artemisinin biosynthesis.</title>
        <authorList>
            <person name="Shen Q."/>
            <person name="Zhang L."/>
            <person name="Liao Z."/>
            <person name="Wang S."/>
            <person name="Yan T."/>
            <person name="Shi P."/>
            <person name="Liu M."/>
            <person name="Fu X."/>
            <person name="Pan Q."/>
            <person name="Wang Y."/>
            <person name="Lv Z."/>
            <person name="Lu X."/>
            <person name="Zhang F."/>
            <person name="Jiang W."/>
            <person name="Ma Y."/>
            <person name="Chen M."/>
            <person name="Hao X."/>
            <person name="Li L."/>
            <person name="Tang Y."/>
            <person name="Lv G."/>
            <person name="Zhou Y."/>
            <person name="Sun X."/>
            <person name="Brodelius P.E."/>
            <person name="Rose J.K.C."/>
            <person name="Tang K."/>
        </authorList>
    </citation>
    <scope>NUCLEOTIDE SEQUENCE [LARGE SCALE GENOMIC DNA]</scope>
    <source>
        <strain evidence="4">cv. Huhao1</strain>
        <tissue evidence="3">Leaf</tissue>
    </source>
</reference>
<dbReference type="STRING" id="35608.A0A2U1QMI1"/>
<accession>A0A2U1QMI1</accession>
<dbReference type="PANTHER" id="PTHR37222:SF1">
    <property type="entry name" value="OS02G0718000 PROTEIN"/>
    <property type="match status" value="1"/>
</dbReference>
<feature type="region of interest" description="Disordered" evidence="1">
    <location>
        <begin position="1"/>
        <end position="34"/>
    </location>
</feature>
<protein>
    <submittedName>
        <fullName evidence="3">Uncharacterized protein</fullName>
    </submittedName>
</protein>
<keyword evidence="2" id="KW-1133">Transmembrane helix</keyword>
<evidence type="ECO:0000256" key="1">
    <source>
        <dbReference type="SAM" id="MobiDB-lite"/>
    </source>
</evidence>
<keyword evidence="2" id="KW-0812">Transmembrane</keyword>
<keyword evidence="4" id="KW-1185">Reference proteome</keyword>
<dbReference type="EMBL" id="PKPP01000030">
    <property type="protein sequence ID" value="PWA99192.1"/>
    <property type="molecule type" value="Genomic_DNA"/>
</dbReference>
<evidence type="ECO:0000313" key="4">
    <source>
        <dbReference type="Proteomes" id="UP000245207"/>
    </source>
</evidence>
<evidence type="ECO:0000313" key="3">
    <source>
        <dbReference type="EMBL" id="PWA99192.1"/>
    </source>
</evidence>
<dbReference type="Proteomes" id="UP000245207">
    <property type="component" value="Unassembled WGS sequence"/>
</dbReference>
<name>A0A2U1QMI1_ARTAN</name>
<feature type="compositionally biased region" description="Polar residues" evidence="1">
    <location>
        <begin position="7"/>
        <end position="20"/>
    </location>
</feature>
<evidence type="ECO:0000256" key="2">
    <source>
        <dbReference type="SAM" id="Phobius"/>
    </source>
</evidence>
<sequence>MDKDKSVNANSNLGLHTMGSQAAGDKDSNAQGTMNKEASINQEISLLANAPILKSILKKAVRTVPGKNKNSSMSSVNFVVSNVPGFNDKNACDIPACDSNELHSVGQQGDVEEGSLVSGIAAKVKNVDGKILGRDGKVLKPCRMVKFADQVDDLPTEQHKDEVAGNGMSTGVGKAGTPTQVAQVANNPHVSLNSNPNQPLFETVGGGNMNDEALKRYALKTSWILKFKLRETRIPNEKPNKTLEDFKHQEITGPTVERDVSALGNETRQVLDEMFKTIYGLSKSLALLGLFQLGLGGWISYVMTSNPIPEVSEVMERHRSWKGIVVTALLSLVLTLASYLGPGYSLKEDGSVLNEGCWVA</sequence>
<feature type="transmembrane region" description="Helical" evidence="2">
    <location>
        <begin position="323"/>
        <end position="341"/>
    </location>
</feature>
<dbReference type="OrthoDB" id="1908269at2759"/>
<dbReference type="AlphaFoldDB" id="A0A2U1QMI1"/>
<feature type="transmembrane region" description="Helical" evidence="2">
    <location>
        <begin position="284"/>
        <end position="303"/>
    </location>
</feature>
<proteinExistence type="predicted"/>
<keyword evidence="2" id="KW-0472">Membrane</keyword>
<comment type="caution">
    <text evidence="3">The sequence shown here is derived from an EMBL/GenBank/DDBJ whole genome shotgun (WGS) entry which is preliminary data.</text>
</comment>
<dbReference type="PANTHER" id="PTHR37222">
    <property type="entry name" value="OS02G0718000 PROTEIN"/>
    <property type="match status" value="1"/>
</dbReference>
<gene>
    <name evidence="3" type="ORF">CTI12_AA011070</name>
</gene>